<accession>A0AAX0VJ28</accession>
<dbReference type="RefSeq" id="WP_101966159.1">
    <property type="nucleotide sequence ID" value="NZ_JBIVHP010000015.1"/>
</dbReference>
<dbReference type="InterPro" id="IPR027417">
    <property type="entry name" value="P-loop_NTPase"/>
</dbReference>
<dbReference type="Proteomes" id="UP000234847">
    <property type="component" value="Unassembled WGS sequence"/>
</dbReference>
<dbReference type="Gene3D" id="3.40.50.300">
    <property type="entry name" value="P-loop containing nucleotide triphosphate hydrolases"/>
    <property type="match status" value="1"/>
</dbReference>
<gene>
    <name evidence="2" type="ORF">CYJ95_11040</name>
</gene>
<dbReference type="EMBL" id="PKJT01000015">
    <property type="protein sequence ID" value="PKZ79825.1"/>
    <property type="molecule type" value="Genomic_DNA"/>
</dbReference>
<evidence type="ECO:0000256" key="1">
    <source>
        <dbReference type="SAM" id="MobiDB-lite"/>
    </source>
</evidence>
<evidence type="ECO:0000313" key="3">
    <source>
        <dbReference type="Proteomes" id="UP000234847"/>
    </source>
</evidence>
<feature type="region of interest" description="Disordered" evidence="1">
    <location>
        <begin position="220"/>
        <end position="242"/>
    </location>
</feature>
<feature type="region of interest" description="Disordered" evidence="1">
    <location>
        <begin position="310"/>
        <end position="384"/>
    </location>
</feature>
<reference evidence="2 3" key="1">
    <citation type="submission" date="2017-12" db="EMBL/GenBank/DDBJ databases">
        <title>Phylogenetic diversity of female urinary microbiome.</title>
        <authorList>
            <person name="Thomas-White K."/>
            <person name="Wolfe A.J."/>
        </authorList>
    </citation>
    <scope>NUCLEOTIDE SEQUENCE [LARGE SCALE GENOMIC DNA]</scope>
    <source>
        <strain evidence="2 3">UMB0038</strain>
    </source>
</reference>
<feature type="compositionally biased region" description="Low complexity" evidence="1">
    <location>
        <begin position="345"/>
        <end position="372"/>
    </location>
</feature>
<protein>
    <recommendedName>
        <fullName evidence="4">AAA family ATPase</fullName>
    </recommendedName>
</protein>
<evidence type="ECO:0000313" key="2">
    <source>
        <dbReference type="EMBL" id="PKZ79825.1"/>
    </source>
</evidence>
<dbReference type="Pfam" id="PF13481">
    <property type="entry name" value="AAA_25"/>
    <property type="match status" value="1"/>
</dbReference>
<feature type="compositionally biased region" description="Basic and acidic residues" evidence="1">
    <location>
        <begin position="315"/>
        <end position="325"/>
    </location>
</feature>
<feature type="region of interest" description="Disordered" evidence="1">
    <location>
        <begin position="740"/>
        <end position="792"/>
    </location>
</feature>
<proteinExistence type="predicted"/>
<organism evidence="2 3">
    <name type="scientific">Micrococcus luteus</name>
    <name type="common">Micrococcus lysodeikticus</name>
    <dbReference type="NCBI Taxonomy" id="1270"/>
    <lineage>
        <taxon>Bacteria</taxon>
        <taxon>Bacillati</taxon>
        <taxon>Actinomycetota</taxon>
        <taxon>Actinomycetes</taxon>
        <taxon>Micrococcales</taxon>
        <taxon>Micrococcaceae</taxon>
        <taxon>Micrococcus</taxon>
    </lineage>
</organism>
<feature type="compositionally biased region" description="Basic and acidic residues" evidence="1">
    <location>
        <begin position="775"/>
        <end position="786"/>
    </location>
</feature>
<sequence length="792" mass="84577">MTPDVAQRTADAAAWLREFFPHDDGGRVRLAEHTADGWNEYPRGVSLHDGPEPLADMAEALAKALVDRSEHADLYACPYAHEGERHKGGAVARRHAHADVDGPLDLELVRDLGALAVASGSISQGVPHGHVYVRLTRPVTADEHSALCAALGAYLGPHADASKVADNDVLRPAGTLNHKGGRRAPVAWLIRPDAPTVRAWEPAELAEHLGLAWPLPAAPSAPAGRAGTGEAASASPSARPRTGAEIRAELEALADAVRRAERGGGNTALNAAAYRLARLVCEAAPGEDVPTEAEVREALVAAYMDRPVPHGETASARRRDAERTVRSGWTAGTTAPVLSVRRAPAHSPHTPAHTPAPAPAALAGDAPEAAATRDVGEPVETPDHFRRDVDAEKYRAAVRDTARLERAAERAGAVDVPRPQGLAEFIAAYADDEAAWLVDGLWPAGGRVLLVAAYKAGKTTTVANLVRSLVDGDRFLGRFEVNHDDGAPRVVVVDTEMTERQLARWLRDSRITRRDLVDVLPLRGKLSAFNVLEPALADVWASTLRGADVVILDNLRPVLDALGLDENREAGRFLTAWDELMEAAGVRESLVVHHAGHGQDRARGDSALMASNDSIWTLRRDGESASAPRFFRAMGRDVNVPEVRVEFSEPTRRLSLSTALPDPDAPALAALPAVVSFLMRKGMHSVRAIQDAREAESWEPSRDAVRDALKLGERRGLLYAHSGPKRSRLYGVTPAGREWIGGSQGSARGGDSVCGGPLRTQGENAPCETASVRDASPHTESAESRGSRGGRK</sequence>
<dbReference type="AlphaFoldDB" id="A0AAX0VJ28"/>
<dbReference type="SUPFAM" id="SSF52540">
    <property type="entry name" value="P-loop containing nucleoside triphosphate hydrolases"/>
    <property type="match status" value="1"/>
</dbReference>
<feature type="compositionally biased region" description="Low complexity" evidence="1">
    <location>
        <begin position="220"/>
        <end position="241"/>
    </location>
</feature>
<name>A0AAX0VJ28_MICLU</name>
<comment type="caution">
    <text evidence="2">The sequence shown here is derived from an EMBL/GenBank/DDBJ whole genome shotgun (WGS) entry which is preliminary data.</text>
</comment>
<evidence type="ECO:0008006" key="4">
    <source>
        <dbReference type="Google" id="ProtNLM"/>
    </source>
</evidence>